<keyword evidence="3" id="KW-0813">Transport</keyword>
<dbReference type="EMBL" id="FPHC01000013">
    <property type="protein sequence ID" value="SFV50525.1"/>
    <property type="molecule type" value="Genomic_DNA"/>
</dbReference>
<protein>
    <submittedName>
        <fullName evidence="3">Potassium channel protein</fullName>
    </submittedName>
</protein>
<organism evidence="3">
    <name type="scientific">hydrothermal vent metagenome</name>
    <dbReference type="NCBI Taxonomy" id="652676"/>
    <lineage>
        <taxon>unclassified sequences</taxon>
        <taxon>metagenomes</taxon>
        <taxon>ecological metagenomes</taxon>
    </lineage>
</organism>
<keyword evidence="1" id="KW-1133">Transmembrane helix</keyword>
<dbReference type="GO" id="GO:0034220">
    <property type="term" value="P:monoatomic ion transmembrane transport"/>
    <property type="evidence" value="ECO:0007669"/>
    <property type="project" value="UniProtKB-KW"/>
</dbReference>
<dbReference type="AlphaFoldDB" id="A0A1W1BAM7"/>
<feature type="transmembrane region" description="Helical" evidence="1">
    <location>
        <begin position="124"/>
        <end position="142"/>
    </location>
</feature>
<keyword evidence="1" id="KW-0472">Membrane</keyword>
<evidence type="ECO:0000259" key="2">
    <source>
        <dbReference type="Pfam" id="PF07885"/>
    </source>
</evidence>
<evidence type="ECO:0000313" key="3">
    <source>
        <dbReference type="EMBL" id="SFV50525.1"/>
    </source>
</evidence>
<keyword evidence="3" id="KW-0406">Ion transport</keyword>
<feature type="transmembrane region" description="Helical" evidence="1">
    <location>
        <begin position="86"/>
        <end position="104"/>
    </location>
</feature>
<proteinExistence type="predicted"/>
<name>A0A1W1BAM7_9ZZZZ</name>
<feature type="domain" description="Potassium channel" evidence="2">
    <location>
        <begin position="129"/>
        <end position="213"/>
    </location>
</feature>
<feature type="transmembrane region" description="Helical" evidence="1">
    <location>
        <begin position="191"/>
        <end position="216"/>
    </location>
</feature>
<feature type="transmembrane region" description="Helical" evidence="1">
    <location>
        <begin position="162"/>
        <end position="179"/>
    </location>
</feature>
<feature type="transmembrane region" description="Helical" evidence="1">
    <location>
        <begin position="62"/>
        <end position="80"/>
    </location>
</feature>
<keyword evidence="1" id="KW-0812">Transmembrane</keyword>
<sequence>MKQITHKNNFTYLFLSLITLLFSSAVVAEIGESWIEDIFSLVTLSMFIVTIQSIKKDATWRWSLYTIIVSFTILTILSKFFSHNLYVYLMLLVLLIFFVGAFSATAKQILFSGDIDLNKLIGSLTLYMLLGLIWATIYLFILVVDPQSFSGIEYEVGNWREIFSHVAYYSFVTLTTLGYGDILPTNNISEFFVYMEAIAGVFYMAIIVSSLISLHISAIDKNRS</sequence>
<reference evidence="3" key="1">
    <citation type="submission" date="2016-10" db="EMBL/GenBank/DDBJ databases">
        <authorList>
            <person name="de Groot N.N."/>
        </authorList>
    </citation>
    <scope>NUCLEOTIDE SEQUENCE</scope>
</reference>
<dbReference type="Gene3D" id="1.10.287.70">
    <property type="match status" value="1"/>
</dbReference>
<evidence type="ECO:0000256" key="1">
    <source>
        <dbReference type="SAM" id="Phobius"/>
    </source>
</evidence>
<gene>
    <name evidence="3" type="ORF">MNB_SV-6-1797</name>
</gene>
<keyword evidence="3" id="KW-0407">Ion channel</keyword>
<dbReference type="InterPro" id="IPR013099">
    <property type="entry name" value="K_chnl_dom"/>
</dbReference>
<dbReference type="SUPFAM" id="SSF81324">
    <property type="entry name" value="Voltage-gated potassium channels"/>
    <property type="match status" value="1"/>
</dbReference>
<dbReference type="Pfam" id="PF07885">
    <property type="entry name" value="Ion_trans_2"/>
    <property type="match status" value="1"/>
</dbReference>
<accession>A0A1W1BAM7</accession>